<dbReference type="EMBL" id="CBSZ010000392">
    <property type="protein sequence ID" value="CDH26317.1"/>
    <property type="molecule type" value="Genomic_DNA"/>
</dbReference>
<name>A0A077Q019_XENBV</name>
<gene>
    <name evidence="2" type="ORF">XBKB1_570006</name>
</gene>
<protein>
    <submittedName>
        <fullName evidence="2">Uncharacterized protein</fullName>
    </submittedName>
</protein>
<evidence type="ECO:0000256" key="1">
    <source>
        <dbReference type="SAM" id="MobiDB-lite"/>
    </source>
</evidence>
<accession>A0A077Q019</accession>
<sequence length="41" mass="4521">MNTTIRVAVGYAAVYRRKNQGGDGHEWQGSGCNFLSSHHQS</sequence>
<dbReference type="AlphaFoldDB" id="A0A077Q019"/>
<feature type="region of interest" description="Disordered" evidence="1">
    <location>
        <begin position="20"/>
        <end position="41"/>
    </location>
</feature>
<dbReference type="Proteomes" id="UP000028493">
    <property type="component" value="Unassembled WGS sequence"/>
</dbReference>
<reference evidence="2" key="1">
    <citation type="submission" date="2013-07" db="EMBL/GenBank/DDBJ databases">
        <title>Sub-species coevolution in mutualistic symbiosis.</title>
        <authorList>
            <person name="Murfin K."/>
            <person name="Klassen J."/>
            <person name="Lee M."/>
            <person name="Forst S."/>
            <person name="Stock P."/>
            <person name="Goodrich-Blair H."/>
        </authorList>
    </citation>
    <scope>NUCLEOTIDE SEQUENCE [LARGE SCALE GENOMIC DNA]</scope>
    <source>
        <strain evidence="2">Kraussei Becker Underwood</strain>
    </source>
</reference>
<proteinExistence type="predicted"/>
<evidence type="ECO:0000313" key="2">
    <source>
        <dbReference type="EMBL" id="CDH26317.1"/>
    </source>
</evidence>
<organism evidence="2">
    <name type="scientific">Xenorhabdus bovienii str. kraussei Becker Underwood</name>
    <dbReference type="NCBI Taxonomy" id="1398204"/>
    <lineage>
        <taxon>Bacteria</taxon>
        <taxon>Pseudomonadati</taxon>
        <taxon>Pseudomonadota</taxon>
        <taxon>Gammaproteobacteria</taxon>
        <taxon>Enterobacterales</taxon>
        <taxon>Morganellaceae</taxon>
        <taxon>Xenorhabdus</taxon>
    </lineage>
</organism>
<dbReference type="HOGENOM" id="CLU_3278862_0_0_6"/>
<comment type="caution">
    <text evidence="2">The sequence shown here is derived from an EMBL/GenBank/DDBJ whole genome shotgun (WGS) entry which is preliminary data.</text>
</comment>
<feature type="compositionally biased region" description="Polar residues" evidence="1">
    <location>
        <begin position="30"/>
        <end position="41"/>
    </location>
</feature>